<dbReference type="InParanoid" id="A0A5J5EEP4"/>
<name>A0A5J5EEP4_9PEZI</name>
<dbReference type="EMBL" id="VXIS01000443">
    <property type="protein sequence ID" value="KAA8893439.1"/>
    <property type="molecule type" value="Genomic_DNA"/>
</dbReference>
<dbReference type="Proteomes" id="UP000326924">
    <property type="component" value="Unassembled WGS sequence"/>
</dbReference>
<accession>A0A5J5EEP4</accession>
<sequence>MAYLEPRIVKLLALLFFLLCLPRPIVILLPSSPSPSPSQLQRHSATRGFTLFFPHTFLLADFQVYLFGVDQSSRP</sequence>
<gene>
    <name evidence="1" type="ORF">FN846DRAFT_528839</name>
</gene>
<dbReference type="AlphaFoldDB" id="A0A5J5EEP4"/>
<protein>
    <submittedName>
        <fullName evidence="1">Uncharacterized protein</fullName>
    </submittedName>
</protein>
<evidence type="ECO:0000313" key="1">
    <source>
        <dbReference type="EMBL" id="KAA8893439.1"/>
    </source>
</evidence>
<reference evidence="1 2" key="1">
    <citation type="submission" date="2019-09" db="EMBL/GenBank/DDBJ databases">
        <title>Draft genome of the ectomycorrhizal ascomycete Sphaerosporella brunnea.</title>
        <authorList>
            <consortium name="DOE Joint Genome Institute"/>
            <person name="Benucci G.M."/>
            <person name="Marozzi G."/>
            <person name="Antonielli L."/>
            <person name="Sanchez S."/>
            <person name="Marco P."/>
            <person name="Wang X."/>
            <person name="Falini L.B."/>
            <person name="Barry K."/>
            <person name="Haridas S."/>
            <person name="Lipzen A."/>
            <person name="Labutti K."/>
            <person name="Grigoriev I.V."/>
            <person name="Murat C."/>
            <person name="Martin F."/>
            <person name="Albertini E."/>
            <person name="Donnini D."/>
            <person name="Bonito G."/>
        </authorList>
    </citation>
    <scope>NUCLEOTIDE SEQUENCE [LARGE SCALE GENOMIC DNA]</scope>
    <source>
        <strain evidence="1 2">Sb_GMNB300</strain>
    </source>
</reference>
<organism evidence="1 2">
    <name type="scientific">Sphaerosporella brunnea</name>
    <dbReference type="NCBI Taxonomy" id="1250544"/>
    <lineage>
        <taxon>Eukaryota</taxon>
        <taxon>Fungi</taxon>
        <taxon>Dikarya</taxon>
        <taxon>Ascomycota</taxon>
        <taxon>Pezizomycotina</taxon>
        <taxon>Pezizomycetes</taxon>
        <taxon>Pezizales</taxon>
        <taxon>Pyronemataceae</taxon>
        <taxon>Sphaerosporella</taxon>
    </lineage>
</organism>
<evidence type="ECO:0000313" key="2">
    <source>
        <dbReference type="Proteomes" id="UP000326924"/>
    </source>
</evidence>
<comment type="caution">
    <text evidence="1">The sequence shown here is derived from an EMBL/GenBank/DDBJ whole genome shotgun (WGS) entry which is preliminary data.</text>
</comment>
<keyword evidence="2" id="KW-1185">Reference proteome</keyword>
<proteinExistence type="predicted"/>